<reference evidence="2" key="1">
    <citation type="journal article" date="2020" name="Nat. Commun.">
        <title>Genome sequence of the cluster root forming white lupin.</title>
        <authorList>
            <person name="Hufnagel B."/>
            <person name="Marques A."/>
            <person name="Soriano A."/>
            <person name="Marques L."/>
            <person name="Divol F."/>
            <person name="Doumas P."/>
            <person name="Sallet E."/>
            <person name="Mancinotti D."/>
            <person name="Carrere S."/>
            <person name="Marande W."/>
            <person name="Arribat S."/>
            <person name="Keller J."/>
            <person name="Huneau C."/>
            <person name="Blein T."/>
            <person name="Aime D."/>
            <person name="Laguerre M."/>
            <person name="Taylor J."/>
            <person name="Schubert V."/>
            <person name="Nelson M."/>
            <person name="Geu-Flores F."/>
            <person name="Crespi M."/>
            <person name="Gallardo-Guerrero K."/>
            <person name="Delaux P.-M."/>
            <person name="Salse J."/>
            <person name="Berges H."/>
            <person name="Guyot R."/>
            <person name="Gouzy J."/>
            <person name="Peret B."/>
        </authorList>
    </citation>
    <scope>NUCLEOTIDE SEQUENCE [LARGE SCALE GENOMIC DNA]</scope>
    <source>
        <strain evidence="2">cv. Amiga</strain>
    </source>
</reference>
<accession>A0A6A4MWU5</accession>
<dbReference type="EMBL" id="WOCE01000023">
    <property type="protein sequence ID" value="KAE9587466.1"/>
    <property type="molecule type" value="Genomic_DNA"/>
</dbReference>
<comment type="caution">
    <text evidence="1">The sequence shown here is derived from an EMBL/GenBank/DDBJ whole genome shotgun (WGS) entry which is preliminary data.</text>
</comment>
<protein>
    <submittedName>
        <fullName evidence="1">Uncharacterized protein</fullName>
    </submittedName>
</protein>
<proteinExistence type="predicted"/>
<organism evidence="1 2">
    <name type="scientific">Lupinus albus</name>
    <name type="common">White lupine</name>
    <name type="synonym">Lupinus termis</name>
    <dbReference type="NCBI Taxonomy" id="3870"/>
    <lineage>
        <taxon>Eukaryota</taxon>
        <taxon>Viridiplantae</taxon>
        <taxon>Streptophyta</taxon>
        <taxon>Embryophyta</taxon>
        <taxon>Tracheophyta</taxon>
        <taxon>Spermatophyta</taxon>
        <taxon>Magnoliopsida</taxon>
        <taxon>eudicotyledons</taxon>
        <taxon>Gunneridae</taxon>
        <taxon>Pentapetalae</taxon>
        <taxon>rosids</taxon>
        <taxon>fabids</taxon>
        <taxon>Fabales</taxon>
        <taxon>Fabaceae</taxon>
        <taxon>Papilionoideae</taxon>
        <taxon>50 kb inversion clade</taxon>
        <taxon>genistoids sensu lato</taxon>
        <taxon>core genistoids</taxon>
        <taxon>Genisteae</taxon>
        <taxon>Lupinus</taxon>
    </lineage>
</organism>
<keyword evidence="2" id="KW-1185">Reference proteome</keyword>
<evidence type="ECO:0000313" key="2">
    <source>
        <dbReference type="Proteomes" id="UP000447434"/>
    </source>
</evidence>
<name>A0A6A4MWU5_LUPAL</name>
<gene>
    <name evidence="1" type="ORF">Lalb_Chr23g0273921</name>
</gene>
<dbReference type="Proteomes" id="UP000447434">
    <property type="component" value="Chromosome 23"/>
</dbReference>
<dbReference type="AlphaFoldDB" id="A0A6A4MWU5"/>
<sequence length="71" mass="8315">MCVINALMFSYWSFKHSTFSQHQNLQTEVGRFHPSWLVSVRLLRMPFLPRTDHHSLGSISLYDLFVLGVSF</sequence>
<evidence type="ECO:0000313" key="1">
    <source>
        <dbReference type="EMBL" id="KAE9587466.1"/>
    </source>
</evidence>